<name>A0ABW3LQQ4_9BACI</name>
<sequence>MNHTTKPIQVYRGDYIESTHDVQIAVVSANRKLLAYYGDSHRLTFGRSSMKPFQAIPIVESQALETFNLTEKELSLFCASHSGEIFHRESVEEVLKKINLKENHLQCGTHIPRDIDSYNQLMKEGKELTPFYSNCSGKHSGMLTGCVQQKFDVDTYRELSHPYQQQIIDIISNVCDYKKENIMTSVDGCGVPVHRVPLYNLALAFGRLAAPEEWEEGGGERTSSLRQVRDAMVNYPEMVAGTKRFDTDLMKAYQGRIVAKGGAEGVHCFGDKQTGIGVAVKVDDGNARGTNVASMEVLKQLKIGDKSIWNKLDDYYHAPVLNARQEKIGEIKPSFNLNVL</sequence>
<evidence type="ECO:0000313" key="1">
    <source>
        <dbReference type="EMBL" id="MFD1039799.1"/>
    </source>
</evidence>
<accession>A0ABW3LQQ4</accession>
<evidence type="ECO:0000313" key="2">
    <source>
        <dbReference type="Proteomes" id="UP001597040"/>
    </source>
</evidence>
<comment type="caution">
    <text evidence="1">The sequence shown here is derived from an EMBL/GenBank/DDBJ whole genome shotgun (WGS) entry which is preliminary data.</text>
</comment>
<gene>
    <name evidence="1" type="ORF">ACFQ3N_15540</name>
</gene>
<dbReference type="PANTHER" id="PTHR42110">
    <property type="entry name" value="L-ASPARAGINASE, PUTATIVE (AFU_ORTHOLOGUE AFUA_3G11890)-RELATED"/>
    <property type="match status" value="1"/>
</dbReference>
<organism evidence="1 2">
    <name type="scientific">Virgibacillus byunsanensis</name>
    <dbReference type="NCBI Taxonomy" id="570945"/>
    <lineage>
        <taxon>Bacteria</taxon>
        <taxon>Bacillati</taxon>
        <taxon>Bacillota</taxon>
        <taxon>Bacilli</taxon>
        <taxon>Bacillales</taxon>
        <taxon>Bacillaceae</taxon>
        <taxon>Virgibacillus</taxon>
    </lineage>
</organism>
<dbReference type="InterPro" id="IPR010349">
    <property type="entry name" value="Asparaginase_II"/>
</dbReference>
<dbReference type="RefSeq" id="WP_390363452.1">
    <property type="nucleotide sequence ID" value="NZ_JBHTKJ010000046.1"/>
</dbReference>
<proteinExistence type="predicted"/>
<protein>
    <submittedName>
        <fullName evidence="1">Asparaginase</fullName>
    </submittedName>
</protein>
<dbReference type="Pfam" id="PF06089">
    <property type="entry name" value="Asparaginase_II"/>
    <property type="match status" value="1"/>
</dbReference>
<dbReference type="Proteomes" id="UP001597040">
    <property type="component" value="Unassembled WGS sequence"/>
</dbReference>
<reference evidence="2" key="1">
    <citation type="journal article" date="2019" name="Int. J. Syst. Evol. Microbiol.">
        <title>The Global Catalogue of Microorganisms (GCM) 10K type strain sequencing project: providing services to taxonomists for standard genome sequencing and annotation.</title>
        <authorList>
            <consortium name="The Broad Institute Genomics Platform"/>
            <consortium name="The Broad Institute Genome Sequencing Center for Infectious Disease"/>
            <person name="Wu L."/>
            <person name="Ma J."/>
        </authorList>
    </citation>
    <scope>NUCLEOTIDE SEQUENCE [LARGE SCALE GENOMIC DNA]</scope>
    <source>
        <strain evidence="2">CCUG 56754</strain>
    </source>
</reference>
<dbReference type="EMBL" id="JBHTKJ010000046">
    <property type="protein sequence ID" value="MFD1039799.1"/>
    <property type="molecule type" value="Genomic_DNA"/>
</dbReference>
<keyword evidence="2" id="KW-1185">Reference proteome</keyword>
<dbReference type="PANTHER" id="PTHR42110:SF1">
    <property type="entry name" value="L-ASPARAGINASE, PUTATIVE (AFU_ORTHOLOGUE AFUA_3G11890)-RELATED"/>
    <property type="match status" value="1"/>
</dbReference>